<protein>
    <submittedName>
        <fullName evidence="5">Mandelate racemase/muconate lactonizing protein</fullName>
    </submittedName>
</protein>
<dbReference type="EMBL" id="NEVM01000005">
    <property type="protein sequence ID" value="OZI31072.1"/>
    <property type="molecule type" value="Genomic_DNA"/>
</dbReference>
<comment type="caution">
    <text evidence="5">The sequence shown here is derived from an EMBL/GenBank/DDBJ whole genome shotgun (WGS) entry which is preliminary data.</text>
</comment>
<keyword evidence="6" id="KW-1185">Reference proteome</keyword>
<evidence type="ECO:0000256" key="1">
    <source>
        <dbReference type="ARBA" id="ARBA00001946"/>
    </source>
</evidence>
<feature type="domain" description="Mandelate racemase/muconate lactonizing enzyme C-terminal" evidence="4">
    <location>
        <begin position="146"/>
        <end position="246"/>
    </location>
</feature>
<dbReference type="Gene3D" id="3.30.390.10">
    <property type="entry name" value="Enolase-like, N-terminal domain"/>
    <property type="match status" value="1"/>
</dbReference>
<accession>A0A261S2C2</accession>
<dbReference type="Pfam" id="PF02746">
    <property type="entry name" value="MR_MLE_N"/>
    <property type="match status" value="1"/>
</dbReference>
<evidence type="ECO:0000313" key="5">
    <source>
        <dbReference type="EMBL" id="OZI31072.1"/>
    </source>
</evidence>
<dbReference type="GO" id="GO:0000287">
    <property type="term" value="F:magnesium ion binding"/>
    <property type="evidence" value="ECO:0007669"/>
    <property type="project" value="TreeGrafter"/>
</dbReference>
<dbReference type="OrthoDB" id="8609034at2"/>
<reference evidence="6" key="1">
    <citation type="submission" date="2017-05" db="EMBL/GenBank/DDBJ databases">
        <title>Complete and WGS of Bordetella genogroups.</title>
        <authorList>
            <person name="Spilker T."/>
            <person name="Lipuma J."/>
        </authorList>
    </citation>
    <scope>NUCLEOTIDE SEQUENCE [LARGE SCALE GENOMIC DNA]</scope>
    <source>
        <strain evidence="6">AU16122</strain>
    </source>
</reference>
<dbReference type="InterPro" id="IPR013341">
    <property type="entry name" value="Mandelate_racemase_N_dom"/>
</dbReference>
<proteinExistence type="predicted"/>
<dbReference type="PANTHER" id="PTHR13794">
    <property type="entry name" value="ENOLASE SUPERFAMILY, MANDELATE RACEMASE"/>
    <property type="match status" value="1"/>
</dbReference>
<dbReference type="Pfam" id="PF13378">
    <property type="entry name" value="MR_MLE_C"/>
    <property type="match status" value="1"/>
</dbReference>
<dbReference type="InterPro" id="IPR036849">
    <property type="entry name" value="Enolase-like_C_sf"/>
</dbReference>
<dbReference type="InterPro" id="IPR013342">
    <property type="entry name" value="Mandelate_racemase_C"/>
</dbReference>
<dbReference type="AlphaFoldDB" id="A0A261S2C2"/>
<evidence type="ECO:0000256" key="3">
    <source>
        <dbReference type="ARBA" id="ARBA00022842"/>
    </source>
</evidence>
<evidence type="ECO:0000256" key="2">
    <source>
        <dbReference type="ARBA" id="ARBA00022723"/>
    </source>
</evidence>
<dbReference type="GO" id="GO:0016052">
    <property type="term" value="P:carbohydrate catabolic process"/>
    <property type="evidence" value="ECO:0007669"/>
    <property type="project" value="TreeGrafter"/>
</dbReference>
<dbReference type="Gene3D" id="3.20.20.120">
    <property type="entry name" value="Enolase-like C-terminal domain"/>
    <property type="match status" value="1"/>
</dbReference>
<organism evidence="5 6">
    <name type="scientific">Bordetella genomosp. 10</name>
    <dbReference type="NCBI Taxonomy" id="1416804"/>
    <lineage>
        <taxon>Bacteria</taxon>
        <taxon>Pseudomonadati</taxon>
        <taxon>Pseudomonadota</taxon>
        <taxon>Betaproteobacteria</taxon>
        <taxon>Burkholderiales</taxon>
        <taxon>Alcaligenaceae</taxon>
        <taxon>Bordetella</taxon>
    </lineage>
</organism>
<dbReference type="SUPFAM" id="SSF51604">
    <property type="entry name" value="Enolase C-terminal domain-like"/>
    <property type="match status" value="1"/>
</dbReference>
<keyword evidence="3" id="KW-0460">Magnesium</keyword>
<dbReference type="InterPro" id="IPR029065">
    <property type="entry name" value="Enolase_C-like"/>
</dbReference>
<dbReference type="SFLD" id="SFLDS00001">
    <property type="entry name" value="Enolase"/>
    <property type="match status" value="1"/>
</dbReference>
<sequence length="380" mass="41666">MKIARIEAHHLANIPIQPPPFRKQPDVEHALIVEIETDNGLVGYSMGGYTHPVIVDFINRHAAPLLVGEDPRNIERVTARFHRHSVIRFMGRAYLSALALVDIALWDIKGKALGVPVHQLLGGARDKVEVYVTHGAAYGSSEPYSAEELAAEAAHLVKLGNRHLKNTVGRQGVPDPADDYIRMKAMREAVGPDIKLGMDGNARMTLAQASRLCEMTKELDISFLEEPILENDPIQLRELRGRTTIPIAAAENHKYSARDLLVNEAVDILQPNVTNDGGYTAGLRIGMLAQAFSRPLSHGNGSGPHNIALQAGLANGALVEYHFHKWMAYNAIFEHVPQPEDGWLTVSQEPGLGLNPKPGLIQEYKVVDRVSVLHTQPGAI</sequence>
<dbReference type="PANTHER" id="PTHR13794:SF58">
    <property type="entry name" value="MITOCHONDRIAL ENOLASE SUPERFAMILY MEMBER 1"/>
    <property type="match status" value="1"/>
</dbReference>
<name>A0A261S2C2_9BORD</name>
<gene>
    <name evidence="5" type="ORF">CAL29_24350</name>
</gene>
<dbReference type="CDD" id="cd03316">
    <property type="entry name" value="MR_like"/>
    <property type="match status" value="1"/>
</dbReference>
<dbReference type="SUPFAM" id="SSF54826">
    <property type="entry name" value="Enolase N-terminal domain-like"/>
    <property type="match status" value="1"/>
</dbReference>
<evidence type="ECO:0000313" key="6">
    <source>
        <dbReference type="Proteomes" id="UP000216020"/>
    </source>
</evidence>
<keyword evidence="2" id="KW-0479">Metal-binding</keyword>
<comment type="cofactor">
    <cofactor evidence="1">
        <name>Mg(2+)</name>
        <dbReference type="ChEBI" id="CHEBI:18420"/>
    </cofactor>
</comment>
<evidence type="ECO:0000259" key="4">
    <source>
        <dbReference type="SMART" id="SM00922"/>
    </source>
</evidence>
<dbReference type="InterPro" id="IPR029017">
    <property type="entry name" value="Enolase-like_N"/>
</dbReference>
<dbReference type="GO" id="GO:0016836">
    <property type="term" value="F:hydro-lyase activity"/>
    <property type="evidence" value="ECO:0007669"/>
    <property type="project" value="TreeGrafter"/>
</dbReference>
<dbReference type="RefSeq" id="WP_094855487.1">
    <property type="nucleotide sequence ID" value="NZ_NEVM01000005.1"/>
</dbReference>
<dbReference type="Proteomes" id="UP000216020">
    <property type="component" value="Unassembled WGS sequence"/>
</dbReference>
<dbReference type="SMART" id="SM00922">
    <property type="entry name" value="MR_MLE"/>
    <property type="match status" value="1"/>
</dbReference>
<dbReference type="InterPro" id="IPR046945">
    <property type="entry name" value="RHMD-like"/>
</dbReference>